<comment type="caution">
    <text evidence="2">The sequence shown here is derived from an EMBL/GenBank/DDBJ whole genome shotgun (WGS) entry which is preliminary data.</text>
</comment>
<accession>A0A0E2ZM50</accession>
<evidence type="ECO:0000313" key="2">
    <source>
        <dbReference type="EMBL" id="KFI19432.1"/>
    </source>
</evidence>
<feature type="transmembrane region" description="Helical" evidence="1">
    <location>
        <begin position="6"/>
        <end position="22"/>
    </location>
</feature>
<evidence type="ECO:0000313" key="3">
    <source>
        <dbReference type="Proteomes" id="UP000028839"/>
    </source>
</evidence>
<keyword evidence="1" id="KW-1133">Transmembrane helix</keyword>
<protein>
    <submittedName>
        <fullName evidence="2">Uncharacterized protein</fullName>
    </submittedName>
</protein>
<gene>
    <name evidence="2" type="ORF">IB75_08625</name>
</gene>
<name>A0A0E2ZM50_9GAMM</name>
<proteinExistence type="predicted"/>
<dbReference type="AlphaFoldDB" id="A0A0E2ZM50"/>
<dbReference type="EMBL" id="JPGN01000053">
    <property type="protein sequence ID" value="KFI19432.1"/>
    <property type="molecule type" value="Genomic_DNA"/>
</dbReference>
<keyword evidence="1" id="KW-0812">Transmembrane</keyword>
<dbReference type="OrthoDB" id="5194395at2"/>
<reference evidence="2 3" key="1">
    <citation type="submission" date="2014-07" db="EMBL/GenBank/DDBJ databases">
        <title>Comparative analysis of Nitrosococcus oceani genome inventories of strains from Pacific and Atlantic gyres.</title>
        <authorList>
            <person name="Lim C.K."/>
            <person name="Wang L."/>
            <person name="Sayavedra-Soto L.A."/>
            <person name="Klotz M.G."/>
        </authorList>
    </citation>
    <scope>NUCLEOTIDE SEQUENCE [LARGE SCALE GENOMIC DNA]</scope>
    <source>
        <strain evidence="2 3">C-27</strain>
    </source>
</reference>
<feature type="transmembrane region" description="Helical" evidence="1">
    <location>
        <begin position="67"/>
        <end position="89"/>
    </location>
</feature>
<feature type="transmembrane region" description="Helical" evidence="1">
    <location>
        <begin position="101"/>
        <end position="124"/>
    </location>
</feature>
<evidence type="ECO:0000256" key="1">
    <source>
        <dbReference type="SAM" id="Phobius"/>
    </source>
</evidence>
<dbReference type="HOGENOM" id="CLU_135085_0_0_6"/>
<organism evidence="2 3">
    <name type="scientific">Nitrosococcus oceani C-27</name>
    <dbReference type="NCBI Taxonomy" id="314279"/>
    <lineage>
        <taxon>Bacteria</taxon>
        <taxon>Pseudomonadati</taxon>
        <taxon>Pseudomonadota</taxon>
        <taxon>Gammaproteobacteria</taxon>
        <taxon>Chromatiales</taxon>
        <taxon>Chromatiaceae</taxon>
        <taxon>Nitrosococcus</taxon>
    </lineage>
</organism>
<dbReference type="Proteomes" id="UP000028839">
    <property type="component" value="Unassembled WGS sequence"/>
</dbReference>
<keyword evidence="1" id="KW-0472">Membrane</keyword>
<sequence length="128" mass="14946">MILQSIFTWAPMVLIALLNGILRKSWYSKHLDELHAHQASTASGLLLFSVYIWVAINLWPLESAQQAWMMGFIWLGLTVGFEFFLAHYGTRHSWERFLRDYNLLAGCLWPLIPLWLTVAPYVFYRLGN</sequence>
<feature type="transmembrane region" description="Helical" evidence="1">
    <location>
        <begin position="42"/>
        <end position="61"/>
    </location>
</feature>